<accession>A0A329EDU9</accession>
<gene>
    <name evidence="1" type="ORF">DET48_10420</name>
</gene>
<dbReference type="AlphaFoldDB" id="A0A329EDU9"/>
<sequence>MKLMHIDYRAAKNFGKQLRLQGKLFSPVVEF</sequence>
<proteinExistence type="predicted"/>
<organism evidence="1 2">
    <name type="scientific">Vibrio diazotrophicus</name>
    <dbReference type="NCBI Taxonomy" id="685"/>
    <lineage>
        <taxon>Bacteria</taxon>
        <taxon>Pseudomonadati</taxon>
        <taxon>Pseudomonadota</taxon>
        <taxon>Gammaproteobacteria</taxon>
        <taxon>Vibrionales</taxon>
        <taxon>Vibrionaceae</taxon>
        <taxon>Vibrio</taxon>
    </lineage>
</organism>
<dbReference type="EMBL" id="QLTR01000004">
    <property type="protein sequence ID" value="RAS67487.1"/>
    <property type="molecule type" value="Genomic_DNA"/>
</dbReference>
<protein>
    <submittedName>
        <fullName evidence="1">Uncharacterized protein</fullName>
    </submittedName>
</protein>
<comment type="caution">
    <text evidence="1">The sequence shown here is derived from an EMBL/GenBank/DDBJ whole genome shotgun (WGS) entry which is preliminary data.</text>
</comment>
<reference evidence="1 2" key="1">
    <citation type="submission" date="2018-06" db="EMBL/GenBank/DDBJ databases">
        <title>Freshwater and sediment microbial communities from various areas in North America, analyzing microbe dynamics in response to fracking.</title>
        <authorList>
            <person name="Lamendella R."/>
        </authorList>
    </citation>
    <scope>NUCLEOTIDE SEQUENCE [LARGE SCALE GENOMIC DNA]</scope>
    <source>
        <strain evidence="1 2">99A</strain>
    </source>
</reference>
<dbReference type="Proteomes" id="UP000248729">
    <property type="component" value="Unassembled WGS sequence"/>
</dbReference>
<evidence type="ECO:0000313" key="2">
    <source>
        <dbReference type="Proteomes" id="UP000248729"/>
    </source>
</evidence>
<name>A0A329EDU9_VIBDI</name>
<evidence type="ECO:0000313" key="1">
    <source>
        <dbReference type="EMBL" id="RAS67487.1"/>
    </source>
</evidence>